<name>A0ABN8PGG5_9CNID</name>
<protein>
    <submittedName>
        <fullName evidence="2">Uncharacterized protein</fullName>
    </submittedName>
</protein>
<gene>
    <name evidence="2" type="ORF">PEVE_00042657</name>
</gene>
<dbReference type="EMBL" id="CALNXI010000844">
    <property type="protein sequence ID" value="CAH3142880.1"/>
    <property type="molecule type" value="Genomic_DNA"/>
</dbReference>
<evidence type="ECO:0000313" key="2">
    <source>
        <dbReference type="EMBL" id="CAH3142880.1"/>
    </source>
</evidence>
<keyword evidence="3" id="KW-1185">Reference proteome</keyword>
<feature type="compositionally biased region" description="Gly residues" evidence="1">
    <location>
        <begin position="1"/>
        <end position="15"/>
    </location>
</feature>
<organism evidence="2 3">
    <name type="scientific">Porites evermanni</name>
    <dbReference type="NCBI Taxonomy" id="104178"/>
    <lineage>
        <taxon>Eukaryota</taxon>
        <taxon>Metazoa</taxon>
        <taxon>Cnidaria</taxon>
        <taxon>Anthozoa</taxon>
        <taxon>Hexacorallia</taxon>
        <taxon>Scleractinia</taxon>
        <taxon>Fungiina</taxon>
        <taxon>Poritidae</taxon>
        <taxon>Porites</taxon>
    </lineage>
</organism>
<sequence>MSQGCQGRGKGGVRGAGEFNRWVPLTGSSSGGPEDGGSGGSITCKVFMLVQWTPVNVHTFLTKRERGGPHPVLDHAECYNHNGWVCDCHYYGFGAVRMDVRYVFAPLFTQPLVALYPDEKGTAGAPPMSDDGQFQQDQQAVVGHFFLPHEIQYGNQDPPAPGTHRITGHDLLRVDEGDATFTDSDQDPPFLRFLENLVS</sequence>
<dbReference type="Proteomes" id="UP001159427">
    <property type="component" value="Unassembled WGS sequence"/>
</dbReference>
<comment type="caution">
    <text evidence="2">The sequence shown here is derived from an EMBL/GenBank/DDBJ whole genome shotgun (WGS) entry which is preliminary data.</text>
</comment>
<accession>A0ABN8PGG5</accession>
<evidence type="ECO:0000256" key="1">
    <source>
        <dbReference type="SAM" id="MobiDB-lite"/>
    </source>
</evidence>
<feature type="region of interest" description="Disordered" evidence="1">
    <location>
        <begin position="1"/>
        <end position="37"/>
    </location>
</feature>
<evidence type="ECO:0000313" key="3">
    <source>
        <dbReference type="Proteomes" id="UP001159427"/>
    </source>
</evidence>
<reference evidence="2 3" key="1">
    <citation type="submission" date="2022-05" db="EMBL/GenBank/DDBJ databases">
        <authorList>
            <consortium name="Genoscope - CEA"/>
            <person name="William W."/>
        </authorList>
    </citation>
    <scope>NUCLEOTIDE SEQUENCE [LARGE SCALE GENOMIC DNA]</scope>
</reference>
<proteinExistence type="predicted"/>